<dbReference type="GO" id="GO:0070402">
    <property type="term" value="F:NADPH binding"/>
    <property type="evidence" value="ECO:0007669"/>
    <property type="project" value="TreeGrafter"/>
</dbReference>
<gene>
    <name evidence="4" type="ORF">SAMN02745172_00597</name>
</gene>
<dbReference type="InterPro" id="IPR011032">
    <property type="entry name" value="GroES-like_sf"/>
</dbReference>
<organism evidence="4 5">
    <name type="scientific">Pseudoxanthobacter soli DSM 19599</name>
    <dbReference type="NCBI Taxonomy" id="1123029"/>
    <lineage>
        <taxon>Bacteria</taxon>
        <taxon>Pseudomonadati</taxon>
        <taxon>Pseudomonadota</taxon>
        <taxon>Alphaproteobacteria</taxon>
        <taxon>Hyphomicrobiales</taxon>
        <taxon>Segnochrobactraceae</taxon>
        <taxon>Pseudoxanthobacter</taxon>
    </lineage>
</organism>
<evidence type="ECO:0000259" key="3">
    <source>
        <dbReference type="SMART" id="SM00829"/>
    </source>
</evidence>
<dbReference type="SUPFAM" id="SSF51735">
    <property type="entry name" value="NAD(P)-binding Rossmann-fold domains"/>
    <property type="match status" value="1"/>
</dbReference>
<feature type="domain" description="Enoyl reductase (ER)" evidence="3">
    <location>
        <begin position="20"/>
        <end position="331"/>
    </location>
</feature>
<dbReference type="OrthoDB" id="9805883at2"/>
<reference evidence="4 5" key="1">
    <citation type="submission" date="2016-12" db="EMBL/GenBank/DDBJ databases">
        <authorList>
            <person name="Song W.-J."/>
            <person name="Kurnit D.M."/>
        </authorList>
    </citation>
    <scope>NUCLEOTIDE SEQUENCE [LARGE SCALE GENOMIC DNA]</scope>
    <source>
        <strain evidence="4 5">DSM 19599</strain>
    </source>
</reference>
<sequence length="333" mass="35071">MADTQSTTINAHAIRLHDYGGPEVLRYEEVAVPPPGPGEVRIANRAVGLNFIDVYQRSGVYKAASLPLVLGGEGAGVVESVGEGVAGLAPGDRVAYVLGDGAYAQVRLAPAARLVKIPETIDDKTAAAMMLKGMTVQYLLRRTYPVSPGTTILFHAAAGGVGLIFGQWARHLGAVTIGTVSSPAKAELALAHGFDHVIDYSREDFVARTREITGGKGVDVVYDSVGKDTFPASLDCVKPRGLWVTFGQSSGMVPPFPPTLLSSKGSLFMTRPSLAHYTGTREDLVETAADLFSAVGSGIVTIRVDNEYPLADAARAHADLEARRTTGSTVLIP</sequence>
<dbReference type="GO" id="GO:0005829">
    <property type="term" value="C:cytosol"/>
    <property type="evidence" value="ECO:0007669"/>
    <property type="project" value="TreeGrafter"/>
</dbReference>
<accession>A0A1M7Z8L5</accession>
<dbReference type="InterPro" id="IPR020843">
    <property type="entry name" value="ER"/>
</dbReference>
<evidence type="ECO:0000313" key="4">
    <source>
        <dbReference type="EMBL" id="SHO61120.1"/>
    </source>
</evidence>
<dbReference type="RefSeq" id="WP_073625665.1">
    <property type="nucleotide sequence ID" value="NZ_FRXO01000001.1"/>
</dbReference>
<dbReference type="STRING" id="1123029.SAMN02745172_00597"/>
<dbReference type="CDD" id="cd05286">
    <property type="entry name" value="QOR2"/>
    <property type="match status" value="1"/>
</dbReference>
<dbReference type="Gene3D" id="3.40.50.720">
    <property type="entry name" value="NAD(P)-binding Rossmann-like Domain"/>
    <property type="match status" value="1"/>
</dbReference>
<dbReference type="FunFam" id="3.40.50.720:FF:000053">
    <property type="entry name" value="Quinone oxidoreductase 1"/>
    <property type="match status" value="1"/>
</dbReference>
<dbReference type="GO" id="GO:0035925">
    <property type="term" value="F:mRNA 3'-UTR AU-rich region binding"/>
    <property type="evidence" value="ECO:0007669"/>
    <property type="project" value="TreeGrafter"/>
</dbReference>
<evidence type="ECO:0000313" key="5">
    <source>
        <dbReference type="Proteomes" id="UP000186406"/>
    </source>
</evidence>
<dbReference type="SUPFAM" id="SSF50129">
    <property type="entry name" value="GroES-like"/>
    <property type="match status" value="1"/>
</dbReference>
<dbReference type="SMART" id="SM00829">
    <property type="entry name" value="PKS_ER"/>
    <property type="match status" value="1"/>
</dbReference>
<dbReference type="GO" id="GO:0003960">
    <property type="term" value="F:quinone reductase (NADPH) activity"/>
    <property type="evidence" value="ECO:0007669"/>
    <property type="project" value="InterPro"/>
</dbReference>
<dbReference type="InterPro" id="IPR013149">
    <property type="entry name" value="ADH-like_C"/>
</dbReference>
<protein>
    <submittedName>
        <fullName evidence="4">NADPH2:quinone reductase</fullName>
    </submittedName>
</protein>
<keyword evidence="2" id="KW-0560">Oxidoreductase</keyword>
<dbReference type="EMBL" id="FRXO01000001">
    <property type="protein sequence ID" value="SHO61120.1"/>
    <property type="molecule type" value="Genomic_DNA"/>
</dbReference>
<dbReference type="InterPro" id="IPR013154">
    <property type="entry name" value="ADH-like_N"/>
</dbReference>
<dbReference type="Proteomes" id="UP000186406">
    <property type="component" value="Unassembled WGS sequence"/>
</dbReference>
<dbReference type="NCBIfam" id="NF008024">
    <property type="entry name" value="PRK10754.1"/>
    <property type="match status" value="1"/>
</dbReference>
<dbReference type="PANTHER" id="PTHR48106:SF13">
    <property type="entry name" value="QUINONE OXIDOREDUCTASE-RELATED"/>
    <property type="match status" value="1"/>
</dbReference>
<dbReference type="InterPro" id="IPR036291">
    <property type="entry name" value="NAD(P)-bd_dom_sf"/>
</dbReference>
<dbReference type="InterPro" id="IPR047618">
    <property type="entry name" value="QOR-like"/>
</dbReference>
<evidence type="ECO:0000256" key="1">
    <source>
        <dbReference type="ARBA" id="ARBA00022857"/>
    </source>
</evidence>
<dbReference type="Pfam" id="PF08240">
    <property type="entry name" value="ADH_N"/>
    <property type="match status" value="1"/>
</dbReference>
<dbReference type="Gene3D" id="3.90.180.10">
    <property type="entry name" value="Medium-chain alcohol dehydrogenases, catalytic domain"/>
    <property type="match status" value="1"/>
</dbReference>
<dbReference type="Pfam" id="PF00107">
    <property type="entry name" value="ADH_zinc_N"/>
    <property type="match status" value="1"/>
</dbReference>
<keyword evidence="1" id="KW-0521">NADP</keyword>
<evidence type="ECO:0000256" key="2">
    <source>
        <dbReference type="ARBA" id="ARBA00023002"/>
    </source>
</evidence>
<dbReference type="AlphaFoldDB" id="A0A1M7Z8L5"/>
<proteinExistence type="predicted"/>
<name>A0A1M7Z8L5_9HYPH</name>
<keyword evidence="5" id="KW-1185">Reference proteome</keyword>
<dbReference type="PANTHER" id="PTHR48106">
    <property type="entry name" value="QUINONE OXIDOREDUCTASE PIG3-RELATED"/>
    <property type="match status" value="1"/>
</dbReference>